<keyword evidence="3" id="KW-1185">Reference proteome</keyword>
<gene>
    <name evidence="2" type="ORF">DXZ20_30205</name>
</gene>
<evidence type="ECO:0000259" key="1">
    <source>
        <dbReference type="Pfam" id="PF12770"/>
    </source>
</evidence>
<sequence>MGVCGGGGTEFVGVVLWSVPDAPTAELMTEFYRQLSLGETKAQSLGQAMLMTMEKHQHLAAWSVFTLIGVELIIKKSFLREFRVTRSSA</sequence>
<dbReference type="AlphaFoldDB" id="A0A6M0RVN0"/>
<comment type="caution">
    <text evidence="2">The sequence shown here is derived from an EMBL/GenBank/DDBJ whole genome shotgun (WGS) entry which is preliminary data.</text>
</comment>
<evidence type="ECO:0000313" key="2">
    <source>
        <dbReference type="EMBL" id="NEZ59841.1"/>
    </source>
</evidence>
<dbReference type="InterPro" id="IPR024983">
    <property type="entry name" value="CHAT_dom"/>
</dbReference>
<organism evidence="2 3">
    <name type="scientific">Adonisia turfae CCMR0081</name>
    <dbReference type="NCBI Taxonomy" id="2292702"/>
    <lineage>
        <taxon>Bacteria</taxon>
        <taxon>Bacillati</taxon>
        <taxon>Cyanobacteriota</taxon>
        <taxon>Adonisia</taxon>
        <taxon>Adonisia turfae</taxon>
    </lineage>
</organism>
<dbReference type="EMBL" id="QXHD01000004">
    <property type="protein sequence ID" value="NEZ59841.1"/>
    <property type="molecule type" value="Genomic_DNA"/>
</dbReference>
<evidence type="ECO:0000313" key="3">
    <source>
        <dbReference type="Proteomes" id="UP000481033"/>
    </source>
</evidence>
<feature type="domain" description="CHAT" evidence="1">
    <location>
        <begin position="8"/>
        <end position="69"/>
    </location>
</feature>
<name>A0A6M0RVN0_9CYAN</name>
<dbReference type="RefSeq" id="WP_163702639.1">
    <property type="nucleotide sequence ID" value="NZ_QXHD01000004.1"/>
</dbReference>
<protein>
    <submittedName>
        <fullName evidence="2">CHAT domain-containing protein</fullName>
    </submittedName>
</protein>
<dbReference type="Proteomes" id="UP000481033">
    <property type="component" value="Unassembled WGS sequence"/>
</dbReference>
<accession>A0A6M0RVN0</accession>
<dbReference type="Pfam" id="PF12770">
    <property type="entry name" value="CHAT"/>
    <property type="match status" value="1"/>
</dbReference>
<reference evidence="2 3" key="1">
    <citation type="journal article" date="2020" name="Microb. Ecol.">
        <title>Ecogenomics of the Marine Benthic Filamentous Cyanobacterium Adonisia.</title>
        <authorList>
            <person name="Walter J.M."/>
            <person name="Coutinho F.H."/>
            <person name="Leomil L."/>
            <person name="Hargreaves P.I."/>
            <person name="Campeao M.E."/>
            <person name="Vieira V.V."/>
            <person name="Silva B.S."/>
            <person name="Fistarol G.O."/>
            <person name="Salomon P.S."/>
            <person name="Sawabe T."/>
            <person name="Mino S."/>
            <person name="Hosokawa M."/>
            <person name="Miyashita H."/>
            <person name="Maruyama F."/>
            <person name="van Verk M.C."/>
            <person name="Dutilh B.E."/>
            <person name="Thompson C.C."/>
            <person name="Thompson F.L."/>
        </authorList>
    </citation>
    <scope>NUCLEOTIDE SEQUENCE [LARGE SCALE GENOMIC DNA]</scope>
    <source>
        <strain evidence="2 3">CCMR0081</strain>
    </source>
</reference>
<proteinExistence type="predicted"/>